<dbReference type="Proteomes" id="UP000076959">
    <property type="component" value="Unassembled WGS sequence"/>
</dbReference>
<comment type="caution">
    <text evidence="1">The sequence shown here is derived from an EMBL/GenBank/DDBJ whole genome shotgun (WGS) entry which is preliminary data.</text>
</comment>
<proteinExistence type="predicted"/>
<reference evidence="1 2" key="1">
    <citation type="submission" date="2016-03" db="EMBL/GenBank/DDBJ databases">
        <title>Draft Genome Sequence of the Strain BR 10245 (Bradyrhizobium sp.) isolated from nodules of Centrolobium paraense.</title>
        <authorList>
            <person name="Simoes-Araujo J.L.Sr."/>
            <person name="Barauna A.C."/>
            <person name="Silva K."/>
            <person name="Zilli J.E."/>
        </authorList>
    </citation>
    <scope>NUCLEOTIDE SEQUENCE [LARGE SCALE GENOMIC DNA]</scope>
    <source>
        <strain evidence="1 2">BR 10245</strain>
    </source>
</reference>
<organism evidence="1 2">
    <name type="scientific">Bradyrhizobium centrolobii</name>
    <dbReference type="NCBI Taxonomy" id="1505087"/>
    <lineage>
        <taxon>Bacteria</taxon>
        <taxon>Pseudomonadati</taxon>
        <taxon>Pseudomonadota</taxon>
        <taxon>Alphaproteobacteria</taxon>
        <taxon>Hyphomicrobiales</taxon>
        <taxon>Nitrobacteraceae</taxon>
        <taxon>Bradyrhizobium</taxon>
    </lineage>
</organism>
<dbReference type="EMBL" id="LUUB01000079">
    <property type="protein sequence ID" value="OAF05692.1"/>
    <property type="molecule type" value="Genomic_DNA"/>
</dbReference>
<keyword evidence="2" id="KW-1185">Reference proteome</keyword>
<accession>A0A176YGC4</accession>
<name>A0A176YGC4_9BRAD</name>
<gene>
    <name evidence="1" type="ORF">AYJ54_01980</name>
</gene>
<evidence type="ECO:0000313" key="2">
    <source>
        <dbReference type="Proteomes" id="UP000076959"/>
    </source>
</evidence>
<protein>
    <submittedName>
        <fullName evidence="1">Uncharacterized protein</fullName>
    </submittedName>
</protein>
<sequence>MKSEAVRLSRQNAGAIQQAWRVQPVISLQVFLGKEEFWGPAGDLNLRHCLHSYEQGDEVELN</sequence>
<evidence type="ECO:0000313" key="1">
    <source>
        <dbReference type="EMBL" id="OAF05692.1"/>
    </source>
</evidence>
<dbReference type="AlphaFoldDB" id="A0A176YGC4"/>